<feature type="compositionally biased region" description="Polar residues" evidence="1">
    <location>
        <begin position="32"/>
        <end position="53"/>
    </location>
</feature>
<name>A0A6G1GTA4_9PEZI</name>
<protein>
    <submittedName>
        <fullName evidence="2">Uncharacterized protein</fullName>
    </submittedName>
</protein>
<dbReference type="EMBL" id="ML977171">
    <property type="protein sequence ID" value="KAF1984017.1"/>
    <property type="molecule type" value="Genomic_DNA"/>
</dbReference>
<evidence type="ECO:0000313" key="3">
    <source>
        <dbReference type="Proteomes" id="UP000800041"/>
    </source>
</evidence>
<feature type="compositionally biased region" description="Polar residues" evidence="1">
    <location>
        <begin position="256"/>
        <end position="267"/>
    </location>
</feature>
<evidence type="ECO:0000256" key="1">
    <source>
        <dbReference type="SAM" id="MobiDB-lite"/>
    </source>
</evidence>
<feature type="compositionally biased region" description="Low complexity" evidence="1">
    <location>
        <begin position="243"/>
        <end position="255"/>
    </location>
</feature>
<dbReference type="OrthoDB" id="5307331at2759"/>
<feature type="compositionally biased region" description="Polar residues" evidence="1">
    <location>
        <begin position="291"/>
        <end position="308"/>
    </location>
</feature>
<feature type="region of interest" description="Disordered" evidence="1">
    <location>
        <begin position="571"/>
        <end position="738"/>
    </location>
</feature>
<proteinExistence type="predicted"/>
<keyword evidence="3" id="KW-1185">Reference proteome</keyword>
<organism evidence="2 3">
    <name type="scientific">Aulographum hederae CBS 113979</name>
    <dbReference type="NCBI Taxonomy" id="1176131"/>
    <lineage>
        <taxon>Eukaryota</taxon>
        <taxon>Fungi</taxon>
        <taxon>Dikarya</taxon>
        <taxon>Ascomycota</taxon>
        <taxon>Pezizomycotina</taxon>
        <taxon>Dothideomycetes</taxon>
        <taxon>Pleosporomycetidae</taxon>
        <taxon>Aulographales</taxon>
        <taxon>Aulographaceae</taxon>
    </lineage>
</organism>
<feature type="region of interest" description="Disordered" evidence="1">
    <location>
        <begin position="1"/>
        <end position="53"/>
    </location>
</feature>
<dbReference type="AlphaFoldDB" id="A0A6G1GTA4"/>
<feature type="compositionally biased region" description="Polar residues" evidence="1">
    <location>
        <begin position="605"/>
        <end position="615"/>
    </location>
</feature>
<dbReference type="Proteomes" id="UP000800041">
    <property type="component" value="Unassembled WGS sequence"/>
</dbReference>
<reference evidence="2" key="1">
    <citation type="journal article" date="2020" name="Stud. Mycol.">
        <title>101 Dothideomycetes genomes: a test case for predicting lifestyles and emergence of pathogens.</title>
        <authorList>
            <person name="Haridas S."/>
            <person name="Albert R."/>
            <person name="Binder M."/>
            <person name="Bloem J."/>
            <person name="Labutti K."/>
            <person name="Salamov A."/>
            <person name="Andreopoulos B."/>
            <person name="Baker S."/>
            <person name="Barry K."/>
            <person name="Bills G."/>
            <person name="Bluhm B."/>
            <person name="Cannon C."/>
            <person name="Castanera R."/>
            <person name="Culley D."/>
            <person name="Daum C."/>
            <person name="Ezra D."/>
            <person name="Gonzalez J."/>
            <person name="Henrissat B."/>
            <person name="Kuo A."/>
            <person name="Liang C."/>
            <person name="Lipzen A."/>
            <person name="Lutzoni F."/>
            <person name="Magnuson J."/>
            <person name="Mondo S."/>
            <person name="Nolan M."/>
            <person name="Ohm R."/>
            <person name="Pangilinan J."/>
            <person name="Park H.-J."/>
            <person name="Ramirez L."/>
            <person name="Alfaro M."/>
            <person name="Sun H."/>
            <person name="Tritt A."/>
            <person name="Yoshinaga Y."/>
            <person name="Zwiers L.-H."/>
            <person name="Turgeon B."/>
            <person name="Goodwin S."/>
            <person name="Spatafora J."/>
            <person name="Crous P."/>
            <person name="Grigoriev I."/>
        </authorList>
    </citation>
    <scope>NUCLEOTIDE SEQUENCE</scope>
    <source>
        <strain evidence="2">CBS 113979</strain>
    </source>
</reference>
<feature type="region of interest" description="Disordered" evidence="1">
    <location>
        <begin position="291"/>
        <end position="311"/>
    </location>
</feature>
<feature type="compositionally biased region" description="Polar residues" evidence="1">
    <location>
        <begin position="681"/>
        <end position="719"/>
    </location>
</feature>
<sequence>MSPNTPWRSDSHTFSPIPTNDFLTEDHFQLLNEGNPSPSAMDTPGVAQNTQPLDNTSYSMPGMVDPSLLQPQRAGSNPHVAIPSPSPPSHVLGFDSMVGGNDSFDLDANDLKDFDLSTGQQTQNLDLAYDGFDNWDPAAQNNYAHPEPAAVTYPDPNGSNQFDYDLGNNTAPQMYYGTLPPAPYPNYPPHNAQLFESWGGPTGYPGNGLTMKSIETHNPIGVAPQPIGVNVDSDDEEDHSSSKRGASRGSRLSKSPHSLISTPGSFSDSRHQVFRPERPKIPANKPFVRVNNATEGKSTRSGKLNQYDPSRFYTKPCPHPLETNNPTGDMSWTSIATGYDFEYNKHGELAEESYTRKQIRDFILNHPNTDEFKLRLWIQRVPADSARRYATHTSSTCRFRDCAARKYGYNGTIQVGHFRVAFDERWHRYREDCDPFKVAGYVHLYCMERFLDFPALCKASTVRSDVRVLQKEPKSTWFAALNPKESLCADDFLSWCKRDKLDKKMPGYPNHANYGGGAAKPHDKTLNYKINQVRQSTRSQKSKKVFEARGSQSSITVTMGDLEMHYSVKKTRKAQGLTKRKRDDGERVVDSDDEDLPPPKKRQQQDVQRSISFSLPTDAEVSEVPDTPLVPRELPQRSTRGRANYQESEAGSEDDGDALFVPEHSSGRQPPRIVTELSPVRNPQSARRSASRTPSFGGTNSPMRRSPRFNTVESNTPNNAGDFATPTDSLFDGEFDDE</sequence>
<evidence type="ECO:0000313" key="2">
    <source>
        <dbReference type="EMBL" id="KAF1984017.1"/>
    </source>
</evidence>
<feature type="compositionally biased region" description="Basic and acidic residues" evidence="1">
    <location>
        <begin position="581"/>
        <end position="590"/>
    </location>
</feature>
<gene>
    <name evidence="2" type="ORF">K402DRAFT_456230</name>
</gene>
<feature type="region of interest" description="Disordered" evidence="1">
    <location>
        <begin position="218"/>
        <end position="271"/>
    </location>
</feature>
<accession>A0A6G1GTA4</accession>
<feature type="compositionally biased region" description="Polar residues" evidence="1">
    <location>
        <begin position="1"/>
        <end position="22"/>
    </location>
</feature>